<sequence length="367" mass="40864">MKWSKGIIFALSAVMLLAGCGSKDNSGSSDQIKVKPIEEGDYETILGQESNQARILNNKSSGSMFDVYEIGKGLQELAKAHFSADSYQVQEGQLLTYSSLAASQNGLLGNQSDDNKTGLNPKVGEAFDLGNGDTTDDPFILTGIQEIDFLQNGDLSGVAIAMVMRQEWYEDHESGLYQVKKEMTDEKFRLFGEEAARKLVNYLRALPEVSDEMPIYVALYNANSADDTLPGHYFAEGYFVSRSTNFEDIDEQWYIFPSDAGSEIDSVTAGRMDTLKASLYDQLPENIGVVGKGKYVDKELRQLHITITMDAKTYVECSAIVHYTLSLMKDFNQDDYAIKIEVYSNKDLIATMVRAENESDFTTHLML</sequence>
<feature type="chain" id="PRO_5046507942" evidence="1">
    <location>
        <begin position="19"/>
        <end position="367"/>
    </location>
</feature>
<accession>A0ABT1SMM6</accession>
<dbReference type="CDD" id="cd13441">
    <property type="entry name" value="CamS_repeat_1"/>
    <property type="match status" value="1"/>
</dbReference>
<dbReference type="Proteomes" id="UP001524435">
    <property type="component" value="Unassembled WGS sequence"/>
</dbReference>
<evidence type="ECO:0000313" key="2">
    <source>
        <dbReference type="EMBL" id="MCQ5122465.1"/>
    </source>
</evidence>
<keyword evidence="1" id="KW-0732">Signal</keyword>
<dbReference type="InterPro" id="IPR011426">
    <property type="entry name" value="CamS"/>
</dbReference>
<protein>
    <submittedName>
        <fullName evidence="2">CamS family sex pheromone protein</fullName>
    </submittedName>
</protein>
<evidence type="ECO:0000256" key="1">
    <source>
        <dbReference type="SAM" id="SignalP"/>
    </source>
</evidence>
<keyword evidence="3" id="KW-1185">Reference proteome</keyword>
<feature type="signal peptide" evidence="1">
    <location>
        <begin position="1"/>
        <end position="18"/>
    </location>
</feature>
<name>A0ABT1SMM6_9FIRM</name>
<gene>
    <name evidence="2" type="ORF">NE663_09375</name>
</gene>
<reference evidence="2 3" key="1">
    <citation type="submission" date="2022-06" db="EMBL/GenBank/DDBJ databases">
        <title>Isolation of gut microbiota from human fecal samples.</title>
        <authorList>
            <person name="Pamer E.G."/>
            <person name="Barat B."/>
            <person name="Waligurski E."/>
            <person name="Medina S."/>
            <person name="Paddock L."/>
            <person name="Mostad J."/>
        </authorList>
    </citation>
    <scope>NUCLEOTIDE SEQUENCE [LARGE SCALE GENOMIC DNA]</scope>
    <source>
        <strain evidence="2 3">DFI.6.1</strain>
    </source>
</reference>
<organism evidence="2 3">
    <name type="scientific">Massilicoli timonensis</name>
    <dbReference type="NCBI Taxonomy" id="2015901"/>
    <lineage>
        <taxon>Bacteria</taxon>
        <taxon>Bacillati</taxon>
        <taxon>Bacillota</taxon>
        <taxon>Erysipelotrichia</taxon>
        <taxon>Erysipelotrichales</taxon>
        <taxon>Erysipelotrichaceae</taxon>
        <taxon>Massilicoli</taxon>
    </lineage>
</organism>
<dbReference type="RefSeq" id="WP_178200693.1">
    <property type="nucleotide sequence ID" value="NZ_DBEZTG010000353.1"/>
</dbReference>
<dbReference type="PROSITE" id="PS51257">
    <property type="entry name" value="PROKAR_LIPOPROTEIN"/>
    <property type="match status" value="1"/>
</dbReference>
<proteinExistence type="predicted"/>
<dbReference type="EMBL" id="JANGCH010000015">
    <property type="protein sequence ID" value="MCQ5122465.1"/>
    <property type="molecule type" value="Genomic_DNA"/>
</dbReference>
<dbReference type="Pfam" id="PF07537">
    <property type="entry name" value="CamS"/>
    <property type="match status" value="1"/>
</dbReference>
<dbReference type="Gene3D" id="3.10.570.10">
    <property type="entry name" value="sex pheromone staph- cam373 precursor domain"/>
    <property type="match status" value="1"/>
</dbReference>
<evidence type="ECO:0000313" key="3">
    <source>
        <dbReference type="Proteomes" id="UP001524435"/>
    </source>
</evidence>
<comment type="caution">
    <text evidence="2">The sequence shown here is derived from an EMBL/GenBank/DDBJ whole genome shotgun (WGS) entry which is preliminary data.</text>
</comment>